<dbReference type="AlphaFoldDB" id="A0A2M4C6M8"/>
<feature type="chain" id="PRO_5014863117" evidence="1">
    <location>
        <begin position="19"/>
        <end position="147"/>
    </location>
</feature>
<proteinExistence type="predicted"/>
<reference evidence="2" key="1">
    <citation type="submission" date="2018-01" db="EMBL/GenBank/DDBJ databases">
        <title>An insight into the sialome of Amazonian anophelines.</title>
        <authorList>
            <person name="Ribeiro J.M."/>
            <person name="Scarpassa V."/>
            <person name="Calvo E."/>
        </authorList>
    </citation>
    <scope>NUCLEOTIDE SEQUENCE</scope>
    <source>
        <tissue evidence="2">Salivary glands</tissue>
    </source>
</reference>
<name>A0A2M4C6M8_9DIPT</name>
<evidence type="ECO:0000256" key="1">
    <source>
        <dbReference type="SAM" id="SignalP"/>
    </source>
</evidence>
<evidence type="ECO:0000313" key="2">
    <source>
        <dbReference type="EMBL" id="MBW60885.1"/>
    </source>
</evidence>
<feature type="signal peptide" evidence="1">
    <location>
        <begin position="1"/>
        <end position="18"/>
    </location>
</feature>
<protein>
    <submittedName>
        <fullName evidence="2">Putative secreted protein</fullName>
    </submittedName>
</protein>
<dbReference type="EMBL" id="GGFJ01011744">
    <property type="protein sequence ID" value="MBW60885.1"/>
    <property type="molecule type" value="Transcribed_RNA"/>
</dbReference>
<organism evidence="2">
    <name type="scientific">Anopheles marajoara</name>
    <dbReference type="NCBI Taxonomy" id="58244"/>
    <lineage>
        <taxon>Eukaryota</taxon>
        <taxon>Metazoa</taxon>
        <taxon>Ecdysozoa</taxon>
        <taxon>Arthropoda</taxon>
        <taxon>Hexapoda</taxon>
        <taxon>Insecta</taxon>
        <taxon>Pterygota</taxon>
        <taxon>Neoptera</taxon>
        <taxon>Endopterygota</taxon>
        <taxon>Diptera</taxon>
        <taxon>Nematocera</taxon>
        <taxon>Culicoidea</taxon>
        <taxon>Culicidae</taxon>
        <taxon>Anophelinae</taxon>
        <taxon>Anopheles</taxon>
    </lineage>
</organism>
<keyword evidence="1" id="KW-0732">Signal</keyword>
<sequence length="147" mass="17135">MARDLLLFLFFFSIPVITFRGKGIFLPDKNFNSHYLSNHFHSSTTVWVRARRCTKRNLHTACCAFSPQGRPHHCHMICATPTCDRHLPREWIRGSSSDAEENEERGRCICGRVCVSVCERCCSGVPFCTRDRERERERARVKWWEGG</sequence>
<accession>A0A2M4C6M8</accession>